<keyword evidence="3" id="KW-0732">Signal</keyword>
<comment type="subcellular location">
    <subcellularLocation>
        <location evidence="1">Membrane</location>
    </subcellularLocation>
</comment>
<keyword evidence="2" id="KW-0472">Membrane</keyword>
<feature type="domain" description="Bacterial surface antigen (D15)" evidence="4">
    <location>
        <begin position="193"/>
        <end position="380"/>
    </location>
</feature>
<protein>
    <recommendedName>
        <fullName evidence="4">Bacterial surface antigen (D15) domain-containing protein</fullName>
    </recommendedName>
</protein>
<proteinExistence type="predicted"/>
<dbReference type="InterPro" id="IPR000184">
    <property type="entry name" value="Bac_surfAg_D15"/>
</dbReference>
<comment type="caution">
    <text evidence="5">The sequence shown here is derived from an EMBL/GenBank/DDBJ whole genome shotgun (WGS) entry which is preliminary data.</text>
</comment>
<feature type="chain" id="PRO_5014872875" description="Bacterial surface antigen (D15) domain-containing protein" evidence="3">
    <location>
        <begin position="34"/>
        <end position="407"/>
    </location>
</feature>
<evidence type="ECO:0000259" key="4">
    <source>
        <dbReference type="Pfam" id="PF01103"/>
    </source>
</evidence>
<gene>
    <name evidence="5" type="ORF">BCU17_20090</name>
</gene>
<organism evidence="5 6">
    <name type="scientific">Vibrio splendidus</name>
    <dbReference type="NCBI Taxonomy" id="29497"/>
    <lineage>
        <taxon>Bacteria</taxon>
        <taxon>Pseudomonadati</taxon>
        <taxon>Pseudomonadota</taxon>
        <taxon>Gammaproteobacteria</taxon>
        <taxon>Vibrionales</taxon>
        <taxon>Vibrionaceae</taxon>
        <taxon>Vibrio</taxon>
    </lineage>
</organism>
<dbReference type="Pfam" id="PF01103">
    <property type="entry name" value="Omp85"/>
    <property type="match status" value="1"/>
</dbReference>
<evidence type="ECO:0000313" key="6">
    <source>
        <dbReference type="Proteomes" id="UP000235330"/>
    </source>
</evidence>
<name>A0A2N7FAT9_VIBSP</name>
<feature type="signal peptide" evidence="3">
    <location>
        <begin position="1"/>
        <end position="33"/>
    </location>
</feature>
<sequence length="407" mass="45924">MFKRIPLRWLRSRHWLMSAVTVLSISVSSSALSEEKDSAFVPFYFSTETMGNTFGVAGVAKGVWQPQAALFGMALYSDKDSYVGFLSAFNFALSENILFSTQMYQARFNENPYYIGSQGDNDSSIDDKTIADGLEQNYQFEFKYLLPWGNVAEHGLLGAFQPIKDVSFASPVESGVSSIIFTPFYTARELEGLNNTEEATGFSLALDWDNRDSTRNPTTGSHTNFEFTTGAESWSNDDLWLKWTFQNSQYFALGPLGDLFDQQVVALDFYTADTPTWDNCSGQDCARPPETEQARLGGLYRLRGYTGGRYHGRSAVHYSAEYRVIPDWQPLGDIPLINYYDLPWWQWVAFAEVGRVADEYDIKTLHTDMKWSLGGAVRFQVEGIVVRAELARGGDEGTFRVMINQPF</sequence>
<dbReference type="Proteomes" id="UP000235330">
    <property type="component" value="Unassembled WGS sequence"/>
</dbReference>
<dbReference type="AlphaFoldDB" id="A0A2N7FAT9"/>
<reference evidence="6" key="1">
    <citation type="submission" date="2016-07" db="EMBL/GenBank/DDBJ databases">
        <title>Nontailed viruses are major unrecognized killers of bacteria in the ocean.</title>
        <authorList>
            <person name="Kauffman K."/>
            <person name="Hussain F."/>
            <person name="Yang J."/>
            <person name="Arevalo P."/>
            <person name="Brown J."/>
            <person name="Cutler M."/>
            <person name="Kelly L."/>
            <person name="Polz M.F."/>
        </authorList>
    </citation>
    <scope>NUCLEOTIDE SEQUENCE [LARGE SCALE GENOMIC DNA]</scope>
    <source>
        <strain evidence="6">10N.261.55.E11</strain>
    </source>
</reference>
<evidence type="ECO:0000256" key="3">
    <source>
        <dbReference type="SAM" id="SignalP"/>
    </source>
</evidence>
<accession>A0A2N7FAT9</accession>
<dbReference type="EMBL" id="MCWU01000026">
    <property type="protein sequence ID" value="PMJ65471.1"/>
    <property type="molecule type" value="Genomic_DNA"/>
</dbReference>
<dbReference type="Gene3D" id="2.40.160.50">
    <property type="entry name" value="membrane protein fhac: a member of the omp85/tpsb transporter family"/>
    <property type="match status" value="1"/>
</dbReference>
<evidence type="ECO:0000256" key="2">
    <source>
        <dbReference type="ARBA" id="ARBA00023136"/>
    </source>
</evidence>
<evidence type="ECO:0000256" key="1">
    <source>
        <dbReference type="ARBA" id="ARBA00004370"/>
    </source>
</evidence>
<dbReference type="GO" id="GO:0019867">
    <property type="term" value="C:outer membrane"/>
    <property type="evidence" value="ECO:0007669"/>
    <property type="project" value="InterPro"/>
</dbReference>
<evidence type="ECO:0000313" key="5">
    <source>
        <dbReference type="EMBL" id="PMJ65471.1"/>
    </source>
</evidence>